<keyword evidence="1" id="KW-0812">Transmembrane</keyword>
<dbReference type="SUPFAM" id="SSF48371">
    <property type="entry name" value="ARM repeat"/>
    <property type="match status" value="1"/>
</dbReference>
<dbReference type="GO" id="GO:0005730">
    <property type="term" value="C:nucleolus"/>
    <property type="evidence" value="ECO:0007669"/>
    <property type="project" value="TreeGrafter"/>
</dbReference>
<evidence type="ECO:0000259" key="2">
    <source>
        <dbReference type="Pfam" id="PF11707"/>
    </source>
</evidence>
<dbReference type="GO" id="GO:0000466">
    <property type="term" value="P:maturation of 5.8S rRNA from tricistronic rRNA transcript (SSU-rRNA, 5.8S rRNA, LSU-rRNA)"/>
    <property type="evidence" value="ECO:0007669"/>
    <property type="project" value="TreeGrafter"/>
</dbReference>
<evidence type="ECO:0000259" key="3">
    <source>
        <dbReference type="Pfam" id="PF16201"/>
    </source>
</evidence>
<gene>
    <name evidence="5" type="ORF">EXIGLDRAFT_269244</name>
</gene>
<keyword evidence="1" id="KW-1133">Transmembrane helix</keyword>
<evidence type="ECO:0000313" key="5">
    <source>
        <dbReference type="EMBL" id="KZV84997.1"/>
    </source>
</evidence>
<dbReference type="OrthoDB" id="72892at2759"/>
<dbReference type="PANTHER" id="PTHR13500:SF0">
    <property type="entry name" value="NUCLEOLAR PRE-RIBOSOMAL-ASSOCIATED PROTEIN 1"/>
    <property type="match status" value="1"/>
</dbReference>
<name>A0A165DNR7_EXIGL</name>
<sequence length="1868" mass="205882">MSIRQHWNATQHLPVSVLATLLNLLSTHFIYHSLGFSIIKTLLSSTWVRRLNTGVSAGQNDVVLATLKLWHAISEFGGGRERATILKSFNWSLKTLPRLLSMRRKSKAGSQPPHPLHYPDIRTLYMLFILSFLHPSTPSPLKSSFLEEHRDAFWSIFRGLKDDPYEVVRKVLETCWEGIWCDVKVKRTMKVACFTETTLGQIAKLYESPDENVPDVVHHFMLAICTRPGSGVCFRDRGWYAREKDADAEEEEDGKKKQGRIYNKVLAGVLKTLRVNEDARQQELASRILGACPELVQSYWPAASLTLEPRLASKWIVNMAFVSSIVSLPVPSASFKLPGTTNYNPTPPTLNAILESILPTSQVGTVFAKALKSPSALVQHTAALTFAQCLDKLQRVLASFADVAQALEEDVDGQWTLRAADVVRAARVRVPDFQVVVAFVLQYLNAEGEKAQLLSEAGLRVMWLYHRALPDIVREARFDVGKLLGVFGGGGEDDKLLPVRQLHVLRILPLSDQFTWSAKLGSTGKTYLHALLTLYIASPSSHSSSRALLTSLLGGSVLFSHDPSEFSLWLSALPTIKRSPGARGMGSDGEEVELEDEGAAVLAFLDDCILRCLKTPYRYLEELSSLCEEGTTPTATPSPLLATVLEQLAAKNLGASDALALFTFVRKLAFSLVGKSSALCARNVSAKARQCLAKVDKRVRGACGREVDLLRCALDVLENSKLDVEMDDDDHPVIQSFFDSLELQPGPTEPSQARLAAYELVDWYRLVNLSLSRSELRRLHMAVERFAPDVVRELVMYLPPSSVVLAAFGALDGVPFDWAFVHATSEELQDVSFRERLSFLAVLSGQNISPALRAARVTVHRLSALLATDNVTAVACLSLFASIARRTKDLVKAHGSSHLLPLQQFAFMESSSITSLARRGDASQISELVEALLDPKQEDDKVFSAEFCLHWATEAKSAPTTASMDGAVPWIRFMDNDQLIALLGACLRASSQCERVLDGVLCELDDRQLGRVAVQTLHALLPDLLRLAHHSTSDHLHGLILKVIAQGLPLGYDGLSGSTPSSNSEAEHVWVQRGLASRGQAVASDTLASIVLSIRTAKVAAAIVYRFPSLRADVFNQLSAQQPSEDFVHVLHALLDVALTRAGMDVTPLFSWSKKLVSATFKLSTPLETKRTAVRCLETMADLWVDKRAALCTRIVEHIAKHSGLLVDSSTLDLLERLVTRWPKGFEDLASAAVNHQLQALVRHFVEVKEDATLDSIPTNTLTTLARHAEDIKSQFVDPFMVAAVQHRLSVQSTMELSTVLVERVALKPANTNRYLQSAIQHSHVLAIASPSESSHAPTRLAVLSLLHALFYKHPNNACQPTHMGPLLRLYGGSPGRGDRLLLSIFKLYEGQRSASAGSFLVRWTGSPGGAPSARAMHALTSMDSARIFRSCTPLSTAKLLDFEKCYEDEASAAVLYDPVFVVLLLGQAVLEAASYSALEWVELFRTNAVCVALCMLSYRDDELRRMALSVVGALWTALQNTTFQERDQTVHILDLLRDLLSPPTLNDATYPTRLPLYTTLLIAHALRGTFHPAAPIYPIASRFLLQRPTLDARDVPLLYGMLYSAGDGDGEARREQGWMVRFLAEGCAGELEWRVLRRRHTWDLLASLYECASEGAVRLGVLQVLANLTSCKAASASLVLKAQLLAWIELHVHDDLREGEDVAFVKILENIVCALDAEKAERATASGWRSAIGRCVGAIVRQTDKSGVLHIAARVLLRLSLLPLAPDDIMPQLLLHASNTLKRLEPHAPLPASRTHCRLPPHRSTNLASLPDDSTGLYAETIETLWRAAVACDERPEAWNLLTPRLLLLERSEIAEWARQMVVSSFE</sequence>
<dbReference type="PANTHER" id="PTHR13500">
    <property type="entry name" value="NUCLEOLAR PRERIBOSOMAL-ASSOCIATED PROTEIN 1"/>
    <property type="match status" value="1"/>
</dbReference>
<evidence type="ECO:0008006" key="7">
    <source>
        <dbReference type="Google" id="ProtNLM"/>
    </source>
</evidence>
<evidence type="ECO:0000313" key="6">
    <source>
        <dbReference type="Proteomes" id="UP000077266"/>
    </source>
</evidence>
<dbReference type="InterPro" id="IPR016024">
    <property type="entry name" value="ARM-type_fold"/>
</dbReference>
<dbReference type="STRING" id="1314781.A0A165DNR7"/>
<dbReference type="EMBL" id="KV426203">
    <property type="protein sequence ID" value="KZV84997.1"/>
    <property type="molecule type" value="Genomic_DNA"/>
</dbReference>
<proteinExistence type="predicted"/>
<feature type="domain" description="URB1 N-terminal" evidence="2">
    <location>
        <begin position="11"/>
        <end position="317"/>
    </location>
</feature>
<dbReference type="InterPro" id="IPR059018">
    <property type="entry name" value="HEAT_URB1"/>
</dbReference>
<dbReference type="Pfam" id="PF26140">
    <property type="entry name" value="HEAT_URB1"/>
    <property type="match status" value="1"/>
</dbReference>
<keyword evidence="1" id="KW-0472">Membrane</keyword>
<protein>
    <recommendedName>
        <fullName evidence="7">Nucleolar pre-ribosomal-associated protein 1 C-terminal domain-containing protein</fullName>
    </recommendedName>
</protein>
<dbReference type="Pfam" id="PF16201">
    <property type="entry name" value="NopRA1"/>
    <property type="match status" value="1"/>
</dbReference>
<dbReference type="InParanoid" id="A0A165DNR7"/>
<dbReference type="InterPro" id="IPR032436">
    <property type="entry name" value="URB1_C"/>
</dbReference>
<dbReference type="InterPro" id="IPR039844">
    <property type="entry name" value="URB1"/>
</dbReference>
<accession>A0A165DNR7</accession>
<evidence type="ECO:0000259" key="4">
    <source>
        <dbReference type="Pfam" id="PF26140"/>
    </source>
</evidence>
<feature type="transmembrane region" description="Helical" evidence="1">
    <location>
        <begin position="12"/>
        <end position="31"/>
    </location>
</feature>
<reference evidence="5 6" key="1">
    <citation type="journal article" date="2016" name="Mol. Biol. Evol.">
        <title>Comparative Genomics of Early-Diverging Mushroom-Forming Fungi Provides Insights into the Origins of Lignocellulose Decay Capabilities.</title>
        <authorList>
            <person name="Nagy L.G."/>
            <person name="Riley R."/>
            <person name="Tritt A."/>
            <person name="Adam C."/>
            <person name="Daum C."/>
            <person name="Floudas D."/>
            <person name="Sun H."/>
            <person name="Yadav J.S."/>
            <person name="Pangilinan J."/>
            <person name="Larsson K.H."/>
            <person name="Matsuura K."/>
            <person name="Barry K."/>
            <person name="Labutti K."/>
            <person name="Kuo R."/>
            <person name="Ohm R.A."/>
            <person name="Bhattacharya S.S."/>
            <person name="Shirouzu T."/>
            <person name="Yoshinaga Y."/>
            <person name="Martin F.M."/>
            <person name="Grigoriev I.V."/>
            <person name="Hibbett D.S."/>
        </authorList>
    </citation>
    <scope>NUCLEOTIDE SEQUENCE [LARGE SCALE GENOMIC DNA]</scope>
    <source>
        <strain evidence="5 6">HHB12029</strain>
    </source>
</reference>
<dbReference type="InterPro" id="IPR021714">
    <property type="entry name" value="URB1_N"/>
</dbReference>
<keyword evidence="6" id="KW-1185">Reference proteome</keyword>
<feature type="domain" description="URB1 C-terminal" evidence="3">
    <location>
        <begin position="1491"/>
        <end position="1688"/>
    </location>
</feature>
<feature type="domain" description="URB1 central HEAT repeat" evidence="4">
    <location>
        <begin position="530"/>
        <end position="648"/>
    </location>
</feature>
<evidence type="ECO:0000256" key="1">
    <source>
        <dbReference type="SAM" id="Phobius"/>
    </source>
</evidence>
<dbReference type="Pfam" id="PF11707">
    <property type="entry name" value="Npa1"/>
    <property type="match status" value="1"/>
</dbReference>
<dbReference type="Proteomes" id="UP000077266">
    <property type="component" value="Unassembled WGS sequence"/>
</dbReference>
<dbReference type="FunCoup" id="A0A165DNR7">
    <property type="interactions" value="131"/>
</dbReference>
<dbReference type="GO" id="GO:0000463">
    <property type="term" value="P:maturation of LSU-rRNA from tricistronic rRNA transcript (SSU-rRNA, 5.8S rRNA, LSU-rRNA)"/>
    <property type="evidence" value="ECO:0007669"/>
    <property type="project" value="TreeGrafter"/>
</dbReference>
<organism evidence="5 6">
    <name type="scientific">Exidia glandulosa HHB12029</name>
    <dbReference type="NCBI Taxonomy" id="1314781"/>
    <lineage>
        <taxon>Eukaryota</taxon>
        <taxon>Fungi</taxon>
        <taxon>Dikarya</taxon>
        <taxon>Basidiomycota</taxon>
        <taxon>Agaricomycotina</taxon>
        <taxon>Agaricomycetes</taxon>
        <taxon>Auriculariales</taxon>
        <taxon>Exidiaceae</taxon>
        <taxon>Exidia</taxon>
    </lineage>
</organism>